<keyword evidence="2" id="KW-1133">Transmembrane helix</keyword>
<feature type="region of interest" description="Disordered" evidence="1">
    <location>
        <begin position="1"/>
        <end position="32"/>
    </location>
</feature>
<protein>
    <submittedName>
        <fullName evidence="3">Uncharacterized protein</fullName>
    </submittedName>
</protein>
<accession>A0A4Z2IV02</accession>
<proteinExistence type="predicted"/>
<keyword evidence="2" id="KW-0472">Membrane</keyword>
<comment type="caution">
    <text evidence="3">The sequence shown here is derived from an EMBL/GenBank/DDBJ whole genome shotgun (WGS) entry which is preliminary data.</text>
</comment>
<keyword evidence="2" id="KW-0812">Transmembrane</keyword>
<sequence>MSRSPMAGTSYSGSSYTGLPGDTGDSGASDPGLLGGGAGGGIFGRQRVLVLRFRLLISMMFPMISTGPVTVFLRGERSSFIFFRGLILIVPQSRAASADAGRHINTAERAAAAAAARTQK</sequence>
<dbReference type="AlphaFoldDB" id="A0A4Z2IV02"/>
<evidence type="ECO:0000313" key="4">
    <source>
        <dbReference type="Proteomes" id="UP000314294"/>
    </source>
</evidence>
<dbReference type="Proteomes" id="UP000314294">
    <property type="component" value="Unassembled WGS sequence"/>
</dbReference>
<evidence type="ECO:0000313" key="3">
    <source>
        <dbReference type="EMBL" id="TNN81829.1"/>
    </source>
</evidence>
<feature type="transmembrane region" description="Helical" evidence="2">
    <location>
        <begin position="53"/>
        <end position="73"/>
    </location>
</feature>
<name>A0A4Z2IV02_9TELE</name>
<organism evidence="3 4">
    <name type="scientific">Liparis tanakae</name>
    <name type="common">Tanaka's snailfish</name>
    <dbReference type="NCBI Taxonomy" id="230148"/>
    <lineage>
        <taxon>Eukaryota</taxon>
        <taxon>Metazoa</taxon>
        <taxon>Chordata</taxon>
        <taxon>Craniata</taxon>
        <taxon>Vertebrata</taxon>
        <taxon>Euteleostomi</taxon>
        <taxon>Actinopterygii</taxon>
        <taxon>Neopterygii</taxon>
        <taxon>Teleostei</taxon>
        <taxon>Neoteleostei</taxon>
        <taxon>Acanthomorphata</taxon>
        <taxon>Eupercaria</taxon>
        <taxon>Perciformes</taxon>
        <taxon>Cottioidei</taxon>
        <taxon>Cottales</taxon>
        <taxon>Liparidae</taxon>
        <taxon>Liparis</taxon>
    </lineage>
</organism>
<keyword evidence="4" id="KW-1185">Reference proteome</keyword>
<evidence type="ECO:0000256" key="1">
    <source>
        <dbReference type="SAM" id="MobiDB-lite"/>
    </source>
</evidence>
<evidence type="ECO:0000256" key="2">
    <source>
        <dbReference type="SAM" id="Phobius"/>
    </source>
</evidence>
<dbReference type="EMBL" id="SRLO01000044">
    <property type="protein sequence ID" value="TNN81829.1"/>
    <property type="molecule type" value="Genomic_DNA"/>
</dbReference>
<gene>
    <name evidence="3" type="ORF">EYF80_007958</name>
</gene>
<feature type="compositionally biased region" description="Low complexity" evidence="1">
    <location>
        <begin position="8"/>
        <end position="18"/>
    </location>
</feature>
<reference evidence="3 4" key="1">
    <citation type="submission" date="2019-03" db="EMBL/GenBank/DDBJ databases">
        <title>First draft genome of Liparis tanakae, snailfish: a comprehensive survey of snailfish specific genes.</title>
        <authorList>
            <person name="Kim W."/>
            <person name="Song I."/>
            <person name="Jeong J.-H."/>
            <person name="Kim D."/>
            <person name="Kim S."/>
            <person name="Ryu S."/>
            <person name="Song J.Y."/>
            <person name="Lee S.K."/>
        </authorList>
    </citation>
    <scope>NUCLEOTIDE SEQUENCE [LARGE SCALE GENOMIC DNA]</scope>
    <source>
        <tissue evidence="3">Muscle</tissue>
    </source>
</reference>